<proteinExistence type="predicted"/>
<evidence type="ECO:0000256" key="2">
    <source>
        <dbReference type="SAM" id="Phobius"/>
    </source>
</evidence>
<feature type="compositionally biased region" description="Polar residues" evidence="1">
    <location>
        <begin position="1"/>
        <end position="10"/>
    </location>
</feature>
<organism evidence="3 4">
    <name type="scientific">Candidatus Yanofskybacteria bacterium GW2011_GWB1_45_11</name>
    <dbReference type="NCBI Taxonomy" id="1619026"/>
    <lineage>
        <taxon>Bacteria</taxon>
        <taxon>Candidatus Yanofskyibacteriota</taxon>
    </lineage>
</organism>
<sequence length="412" mass="44682">MDDSQKTTNIDELLKELTKSSSSQPSASQSAPSPIAPSSSQVVPKPVVPPPRPAQPMPPSPKEYQSSIRTMAGDISNLKAGQKPVGIDVRKITELPPQKPALTPAPPPIPPKPTGPLPKISLGEMEKSGSMRTPVPTSPLPTKPSPAPTMPISPLPPKRKNNILLWTIILLILLAGAGLGYWYFDMSEPEVVIESPTPSETPTQTPEVKKLTEYFPTTRQTSMPTGHDPLKFFTDYTKSIPSVAGQFNRYDIIFSQKGASQSLSFESALQIFLLKYPNDLLQSLGSESVLLGYGQQEVFDKAGQKSILPNNNPTKLVLIAESAVPLQMANSIRSWEQTITADLNSLFGLQLPKDAQFMDNTYSGVAIRYINGPNPDTSIDYGIVSTANGKSYLVIAGSREAMYAAIDRLRTQ</sequence>
<feature type="compositionally biased region" description="Pro residues" evidence="1">
    <location>
        <begin position="136"/>
        <end position="149"/>
    </location>
</feature>
<feature type="transmembrane region" description="Helical" evidence="2">
    <location>
        <begin position="163"/>
        <end position="184"/>
    </location>
</feature>
<evidence type="ECO:0000313" key="4">
    <source>
        <dbReference type="Proteomes" id="UP000034368"/>
    </source>
</evidence>
<evidence type="ECO:0000313" key="3">
    <source>
        <dbReference type="EMBL" id="KKT90040.1"/>
    </source>
</evidence>
<gene>
    <name evidence="3" type="ORF">UW90_C0008G0029</name>
</gene>
<reference evidence="3 4" key="1">
    <citation type="journal article" date="2015" name="Nature">
        <title>rRNA introns, odd ribosomes, and small enigmatic genomes across a large radiation of phyla.</title>
        <authorList>
            <person name="Brown C.T."/>
            <person name="Hug L.A."/>
            <person name="Thomas B.C."/>
            <person name="Sharon I."/>
            <person name="Castelle C.J."/>
            <person name="Singh A."/>
            <person name="Wilkins M.J."/>
            <person name="Williams K.H."/>
            <person name="Banfield J.F."/>
        </authorList>
    </citation>
    <scope>NUCLEOTIDE SEQUENCE [LARGE SCALE GENOMIC DNA]</scope>
</reference>
<keyword evidence="2" id="KW-0812">Transmembrane</keyword>
<evidence type="ECO:0000256" key="1">
    <source>
        <dbReference type="SAM" id="MobiDB-lite"/>
    </source>
</evidence>
<dbReference type="PRINTS" id="PR01217">
    <property type="entry name" value="PRICHEXTENSN"/>
</dbReference>
<keyword evidence="2" id="KW-1133">Transmembrane helix</keyword>
<feature type="compositionally biased region" description="Pro residues" evidence="1">
    <location>
        <begin position="97"/>
        <end position="114"/>
    </location>
</feature>
<feature type="region of interest" description="Disordered" evidence="1">
    <location>
        <begin position="1"/>
        <end position="84"/>
    </location>
</feature>
<keyword evidence="2" id="KW-0472">Membrane</keyword>
<dbReference type="AlphaFoldDB" id="A0A0G1L2T2"/>
<feature type="region of interest" description="Disordered" evidence="1">
    <location>
        <begin position="126"/>
        <end position="149"/>
    </location>
</feature>
<dbReference type="EMBL" id="LCKD01000008">
    <property type="protein sequence ID" value="KKT90040.1"/>
    <property type="molecule type" value="Genomic_DNA"/>
</dbReference>
<feature type="compositionally biased region" description="Low complexity" evidence="1">
    <location>
        <begin position="20"/>
        <end position="45"/>
    </location>
</feature>
<dbReference type="Proteomes" id="UP000034368">
    <property type="component" value="Unassembled WGS sequence"/>
</dbReference>
<comment type="caution">
    <text evidence="3">The sequence shown here is derived from an EMBL/GenBank/DDBJ whole genome shotgun (WGS) entry which is preliminary data.</text>
</comment>
<feature type="compositionally biased region" description="Pro residues" evidence="1">
    <location>
        <begin position="46"/>
        <end position="61"/>
    </location>
</feature>
<feature type="region of interest" description="Disordered" evidence="1">
    <location>
        <begin position="95"/>
        <end position="114"/>
    </location>
</feature>
<name>A0A0G1L2T2_9BACT</name>
<protein>
    <submittedName>
        <fullName evidence="3">Plus agglutinin</fullName>
    </submittedName>
</protein>
<accession>A0A0G1L2T2</accession>